<feature type="compositionally biased region" description="Pro residues" evidence="1">
    <location>
        <begin position="331"/>
        <end position="343"/>
    </location>
</feature>
<dbReference type="OrthoDB" id="2405700at2759"/>
<evidence type="ECO:0000256" key="1">
    <source>
        <dbReference type="SAM" id="MobiDB-lite"/>
    </source>
</evidence>
<feature type="compositionally biased region" description="Pro residues" evidence="1">
    <location>
        <begin position="12"/>
        <end position="33"/>
    </location>
</feature>
<organism evidence="2 3">
    <name type="scientific">Psilocybe cyanescens</name>
    <dbReference type="NCBI Taxonomy" id="93625"/>
    <lineage>
        <taxon>Eukaryota</taxon>
        <taxon>Fungi</taxon>
        <taxon>Dikarya</taxon>
        <taxon>Basidiomycota</taxon>
        <taxon>Agaricomycotina</taxon>
        <taxon>Agaricomycetes</taxon>
        <taxon>Agaricomycetidae</taxon>
        <taxon>Agaricales</taxon>
        <taxon>Agaricineae</taxon>
        <taxon>Strophariaceae</taxon>
        <taxon>Psilocybe</taxon>
    </lineage>
</organism>
<proteinExistence type="predicted"/>
<evidence type="ECO:0000313" key="2">
    <source>
        <dbReference type="EMBL" id="PPQ86320.1"/>
    </source>
</evidence>
<feature type="region of interest" description="Disordered" evidence="1">
    <location>
        <begin position="1"/>
        <end position="109"/>
    </location>
</feature>
<dbReference type="InParanoid" id="A0A409X6F9"/>
<dbReference type="PANTHER" id="PTHR28031:SF1">
    <property type="entry name" value="PROLINE-RICH PROTEIN HUA1"/>
    <property type="match status" value="1"/>
</dbReference>
<feature type="compositionally biased region" description="Polar residues" evidence="1">
    <location>
        <begin position="1"/>
        <end position="10"/>
    </location>
</feature>
<evidence type="ECO:0000313" key="3">
    <source>
        <dbReference type="Proteomes" id="UP000283269"/>
    </source>
</evidence>
<protein>
    <submittedName>
        <fullName evidence="2">Uncharacterized protein</fullName>
    </submittedName>
</protein>
<dbReference type="AlphaFoldDB" id="A0A409X6F9"/>
<feature type="region of interest" description="Disordered" evidence="1">
    <location>
        <begin position="123"/>
        <end position="181"/>
    </location>
</feature>
<dbReference type="PANTHER" id="PTHR28031">
    <property type="entry name" value="PROLINE-RICH PROTEIN HUA1"/>
    <property type="match status" value="1"/>
</dbReference>
<feature type="region of interest" description="Disordered" evidence="1">
    <location>
        <begin position="198"/>
        <end position="250"/>
    </location>
</feature>
<sequence>MSSTAPPQTYASPPPSFSAAPSPPAASPVPSRPPDSILDGSDLEEPPPYTANPAVYRGETTIEQGPARPFQPAPRPPSQNQQRWPHLSPQATGSSSFSASAVSRNRSAGSLLHQLTNSLTNSVNAAINNMNSPPPQAQQLWSSYPGRQPQQTQQQPPSQSYRPPGGPPPLHPSSSMSRRSSEFARDFYAAGAIDEPRDANAVYMPPPGSPPPSLPRRPSNITTASASTSSAAPATPNDGRPTNHSSIGHPLLKDGKLLVYPKGFECPKCHNIGYKDADPLRPCKKCWSKYARPFTGPLVYSFSPPSSSSPTSSTSPAPSSTPAQNFQRALPHPPPPKPPPIPPALSLSAPPAHFAAGGYMTDHHGGFYTPPTGVHPAQTRLGAGIARPQPGAGTAVYMAGDPRIGGRLCWRCDGKGNTSFLLLDRITCPVCGGIGRTF</sequence>
<gene>
    <name evidence="2" type="ORF">CVT25_005621</name>
</gene>
<dbReference type="FunCoup" id="A0A409X6F9">
    <property type="interactions" value="266"/>
</dbReference>
<dbReference type="STRING" id="93625.A0A409X6F9"/>
<comment type="caution">
    <text evidence="2">The sequence shown here is derived from an EMBL/GenBank/DDBJ whole genome shotgun (WGS) entry which is preliminary data.</text>
</comment>
<feature type="region of interest" description="Disordered" evidence="1">
    <location>
        <begin position="302"/>
        <end position="347"/>
    </location>
</feature>
<keyword evidence="3" id="KW-1185">Reference proteome</keyword>
<name>A0A409X6F9_PSICY</name>
<accession>A0A409X6F9</accession>
<dbReference type="Proteomes" id="UP000283269">
    <property type="component" value="Unassembled WGS sequence"/>
</dbReference>
<dbReference type="InterPro" id="IPR038910">
    <property type="entry name" value="Hua1-like"/>
</dbReference>
<dbReference type="GO" id="GO:0005737">
    <property type="term" value="C:cytoplasm"/>
    <property type="evidence" value="ECO:0007669"/>
    <property type="project" value="TreeGrafter"/>
</dbReference>
<feature type="compositionally biased region" description="Low complexity" evidence="1">
    <location>
        <begin position="145"/>
        <end position="163"/>
    </location>
</feature>
<reference evidence="2 3" key="1">
    <citation type="journal article" date="2018" name="Evol. Lett.">
        <title>Horizontal gene cluster transfer increased hallucinogenic mushroom diversity.</title>
        <authorList>
            <person name="Reynolds H.T."/>
            <person name="Vijayakumar V."/>
            <person name="Gluck-Thaler E."/>
            <person name="Korotkin H.B."/>
            <person name="Matheny P.B."/>
            <person name="Slot J.C."/>
        </authorList>
    </citation>
    <scope>NUCLEOTIDE SEQUENCE [LARGE SCALE GENOMIC DNA]</scope>
    <source>
        <strain evidence="2 3">2631</strain>
    </source>
</reference>
<feature type="compositionally biased region" description="Polar residues" evidence="1">
    <location>
        <begin position="123"/>
        <end position="142"/>
    </location>
</feature>
<feature type="compositionally biased region" description="Pro residues" evidence="1">
    <location>
        <begin position="204"/>
        <end position="215"/>
    </location>
</feature>
<feature type="compositionally biased region" description="Low complexity" evidence="1">
    <location>
        <begin position="88"/>
        <end position="109"/>
    </location>
</feature>
<feature type="compositionally biased region" description="Low complexity" evidence="1">
    <location>
        <begin position="216"/>
        <end position="236"/>
    </location>
</feature>
<dbReference type="EMBL" id="NHYD01002515">
    <property type="protein sequence ID" value="PPQ86320.1"/>
    <property type="molecule type" value="Genomic_DNA"/>
</dbReference>
<feature type="compositionally biased region" description="Low complexity" evidence="1">
    <location>
        <begin position="303"/>
        <end position="323"/>
    </location>
</feature>